<dbReference type="GeneID" id="14904081"/>
<evidence type="ECO:0000313" key="3">
    <source>
        <dbReference type="Proteomes" id="UP000008983"/>
    </source>
</evidence>
<keyword evidence="1" id="KW-0812">Transmembrane</keyword>
<feature type="transmembrane region" description="Helical" evidence="1">
    <location>
        <begin position="360"/>
        <end position="379"/>
    </location>
</feature>
<feature type="transmembrane region" description="Helical" evidence="1">
    <location>
        <begin position="93"/>
        <end position="111"/>
    </location>
</feature>
<feature type="transmembrane region" description="Helical" evidence="1">
    <location>
        <begin position="155"/>
        <end position="176"/>
    </location>
</feature>
<dbReference type="EMBL" id="GL984300">
    <property type="protein sequence ID" value="EGR28013.1"/>
    <property type="molecule type" value="Genomic_DNA"/>
</dbReference>
<dbReference type="Proteomes" id="UP000008983">
    <property type="component" value="Unassembled WGS sequence"/>
</dbReference>
<feature type="transmembrane region" description="Helical" evidence="1">
    <location>
        <begin position="480"/>
        <end position="500"/>
    </location>
</feature>
<dbReference type="AlphaFoldDB" id="G0R3D9"/>
<accession>G0R3D9</accession>
<feature type="transmembrane region" description="Helical" evidence="1">
    <location>
        <begin position="448"/>
        <end position="468"/>
    </location>
</feature>
<evidence type="ECO:0008006" key="4">
    <source>
        <dbReference type="Google" id="ProtNLM"/>
    </source>
</evidence>
<keyword evidence="1" id="KW-0472">Membrane</keyword>
<evidence type="ECO:0000256" key="1">
    <source>
        <dbReference type="SAM" id="Phobius"/>
    </source>
</evidence>
<sequence>MDLQDFLNIIYIFNKVKRIHNVQVKKYYKCQVNLMKIASFVKEITLVVAVLNNLSFQKINKELYMIIKITFSQLKILMIYLKKQQKLSKKYGIAIILMIKFLQTHYLIHLLNLNYCNPLLKVFLKFVEVLPAHYCLDASVVKKTNQSVLNAKKDFYLKMVNVKFALQIVLCVLMILKTMNLNVNNVIKDFSIQMANVKVNVQKIIYKRQRLVQNVQMDNFQQMISVFNARNIVKNVLKKILVINALMDLHQIIILVHKLHQILDVKMINVLMDFLDLPNILINVNNVIHLVLNVLEKLIVTALNAIILYNTSSQTVFVCTNKKILQKIIILNRRSMNKLHVFFPVNRVVIRLKIVINVKMILNFIFRLLILNIIAILNVPKVILQYKKIINFNASKLLISINKMKLKMSKIFKIDVLFPNFITQKIKNASLVNKTAYNVIPQISAMNVLWDIIGILKLLNAKFVIFLVKNVREKDIQSVLYVVMLNLYILKMEFVTLQGLPLLL</sequence>
<dbReference type="OMA" id="FICICSA"/>
<keyword evidence="3" id="KW-1185">Reference proteome</keyword>
<name>G0R3D9_ICHMU</name>
<organism evidence="2 3">
    <name type="scientific">Ichthyophthirius multifiliis</name>
    <name type="common">White spot disease agent</name>
    <name type="synonym">Ich</name>
    <dbReference type="NCBI Taxonomy" id="5932"/>
    <lineage>
        <taxon>Eukaryota</taxon>
        <taxon>Sar</taxon>
        <taxon>Alveolata</taxon>
        <taxon>Ciliophora</taxon>
        <taxon>Intramacronucleata</taxon>
        <taxon>Oligohymenophorea</taxon>
        <taxon>Hymenostomatida</taxon>
        <taxon>Ophryoglenina</taxon>
        <taxon>Ichthyophthirius</taxon>
    </lineage>
</organism>
<protein>
    <recommendedName>
        <fullName evidence="4">Transmembrane protein</fullName>
    </recommendedName>
</protein>
<gene>
    <name evidence="2" type="ORF">IMG5_184830</name>
</gene>
<keyword evidence="1" id="KW-1133">Transmembrane helix</keyword>
<evidence type="ECO:0000313" key="2">
    <source>
        <dbReference type="EMBL" id="EGR28013.1"/>
    </source>
</evidence>
<dbReference type="RefSeq" id="XP_004027358.1">
    <property type="nucleotide sequence ID" value="XM_004027309.1"/>
</dbReference>
<dbReference type="InParanoid" id="G0R3D9"/>
<proteinExistence type="predicted"/>
<reference evidence="2 3" key="1">
    <citation type="submission" date="2011-07" db="EMBL/GenBank/DDBJ databases">
        <authorList>
            <person name="Coyne R."/>
            <person name="Brami D."/>
            <person name="Johnson J."/>
            <person name="Hostetler J."/>
            <person name="Hannick L."/>
            <person name="Clark T."/>
            <person name="Cassidy-Hanley D."/>
            <person name="Inman J."/>
        </authorList>
    </citation>
    <scope>NUCLEOTIDE SEQUENCE [LARGE SCALE GENOMIC DNA]</scope>
    <source>
        <strain evidence="2 3">G5</strain>
    </source>
</reference>